<feature type="region of interest" description="Disordered" evidence="3">
    <location>
        <begin position="581"/>
        <end position="613"/>
    </location>
</feature>
<comment type="similarity">
    <text evidence="1">Belongs to the CLN5 family.</text>
</comment>
<feature type="compositionally biased region" description="Basic and acidic residues" evidence="3">
    <location>
        <begin position="431"/>
        <end position="450"/>
    </location>
</feature>
<dbReference type="GO" id="GO:0005765">
    <property type="term" value="C:lysosomal membrane"/>
    <property type="evidence" value="ECO:0007669"/>
    <property type="project" value="TreeGrafter"/>
</dbReference>
<evidence type="ECO:0000256" key="4">
    <source>
        <dbReference type="SAM" id="SignalP"/>
    </source>
</evidence>
<keyword evidence="2" id="KW-0325">Glycoprotein</keyword>
<keyword evidence="4" id="KW-0732">Signal</keyword>
<feature type="signal peptide" evidence="4">
    <location>
        <begin position="1"/>
        <end position="22"/>
    </location>
</feature>
<sequence length="613" mass="67383">MRILALAALLLGRRLDDTEVAARNVTRPTWQVLDDTLSDFFGGAEVVQMYHLGAIDTLYEQGGLNHALNFRLTALAFKSMETESSQVVLCYQPSNMTISLVPIISDDGLSVTWSHLGASAVYTKDIDSDDGLSVTWSHLGASAAYTKDIDSDYWSSASYLASTTGSMFSAAVQLAAKYHQENPHYQPFSVYQKYPGRQLVAASSCDEFVWVLVEAANSKGVQVTPSILPKKIKIIVYADNKPVLIDIDDPSDGGGAAPRLEAVSYYRNLVIRLHPGDGGSSPRLEVVSYYRDLGVCLQTRKYSFITSLSDFAKYFDCLSSVAYIGLDQYRYLRINLTSSVMDHVVAPAVLPDIKRNRPSWIDIALITAILMGMTAGCQAALWRAEIPQHIRKRKWQRSARTSQDLSPEPPDIELLDMEGRESPDYSAELGEPPRAHRWEGVGAGEGDRGHVRGRTTGSFCAEEGARGGAADSPTAPDTPPGMRDTLSEPCPQRSGSLPLVPQPLFFWGGVTSALTVNEEDLDYYSDARPPWGRQETPKRLRSAGGLVPRAVDHYPWYLIIAQGTPKRLRATGGLVPRVVQPARRHARGGSKLPHSPAHKSRLSRAETLREPPR</sequence>
<gene>
    <name evidence="5" type="ORF">JKP88DRAFT_346426</name>
</gene>
<reference evidence="5" key="1">
    <citation type="submission" date="2021-02" db="EMBL/GenBank/DDBJ databases">
        <title>First Annotated Genome of the Yellow-green Alga Tribonema minus.</title>
        <authorList>
            <person name="Mahan K.M."/>
        </authorList>
    </citation>
    <scope>NUCLEOTIDE SEQUENCE</scope>
    <source>
        <strain evidence="5">UTEX B ZZ1240</strain>
    </source>
</reference>
<dbReference type="InterPro" id="IPR026138">
    <property type="entry name" value="CLN5"/>
</dbReference>
<evidence type="ECO:0000256" key="1">
    <source>
        <dbReference type="ARBA" id="ARBA00007028"/>
    </source>
</evidence>
<feature type="chain" id="PRO_5032833044" evidence="4">
    <location>
        <begin position="23"/>
        <end position="613"/>
    </location>
</feature>
<evidence type="ECO:0000313" key="6">
    <source>
        <dbReference type="Proteomes" id="UP000664859"/>
    </source>
</evidence>
<keyword evidence="6" id="KW-1185">Reference proteome</keyword>
<dbReference type="Proteomes" id="UP000664859">
    <property type="component" value="Unassembled WGS sequence"/>
</dbReference>
<protein>
    <submittedName>
        <fullName evidence="5">Uncharacterized protein</fullName>
    </submittedName>
</protein>
<name>A0A835ZL91_9STRA</name>
<comment type="caution">
    <text evidence="5">The sequence shown here is derived from an EMBL/GenBank/DDBJ whole genome shotgun (WGS) entry which is preliminary data.</text>
</comment>
<dbReference type="GO" id="GO:0007040">
    <property type="term" value="P:lysosome organization"/>
    <property type="evidence" value="ECO:0007669"/>
    <property type="project" value="TreeGrafter"/>
</dbReference>
<evidence type="ECO:0000313" key="5">
    <source>
        <dbReference type="EMBL" id="KAG5193069.1"/>
    </source>
</evidence>
<dbReference type="PANTHER" id="PTHR15380">
    <property type="entry name" value="CEROID-LIPOFUSCINOSIS, NEURONAL 5"/>
    <property type="match status" value="1"/>
</dbReference>
<accession>A0A835ZL91</accession>
<dbReference type="OrthoDB" id="201551at2759"/>
<dbReference type="PANTHER" id="PTHR15380:SF2">
    <property type="entry name" value="CEROID-LIPOFUSCINOSIS NEURONAL PROTEIN 5"/>
    <property type="match status" value="1"/>
</dbReference>
<dbReference type="EMBL" id="JAFCMP010000001">
    <property type="protein sequence ID" value="KAG5193069.1"/>
    <property type="molecule type" value="Genomic_DNA"/>
</dbReference>
<feature type="compositionally biased region" description="Basic and acidic residues" evidence="3">
    <location>
        <begin position="603"/>
        <end position="613"/>
    </location>
</feature>
<evidence type="ECO:0000256" key="2">
    <source>
        <dbReference type="ARBA" id="ARBA00023180"/>
    </source>
</evidence>
<dbReference type="GO" id="GO:0016798">
    <property type="term" value="F:hydrolase activity, acting on glycosyl bonds"/>
    <property type="evidence" value="ECO:0007669"/>
    <property type="project" value="TreeGrafter"/>
</dbReference>
<feature type="region of interest" description="Disordered" evidence="3">
    <location>
        <begin position="393"/>
        <end position="495"/>
    </location>
</feature>
<evidence type="ECO:0000256" key="3">
    <source>
        <dbReference type="SAM" id="MobiDB-lite"/>
    </source>
</evidence>
<organism evidence="5 6">
    <name type="scientific">Tribonema minus</name>
    <dbReference type="NCBI Taxonomy" id="303371"/>
    <lineage>
        <taxon>Eukaryota</taxon>
        <taxon>Sar</taxon>
        <taxon>Stramenopiles</taxon>
        <taxon>Ochrophyta</taxon>
        <taxon>PX clade</taxon>
        <taxon>Xanthophyceae</taxon>
        <taxon>Tribonematales</taxon>
        <taxon>Tribonemataceae</taxon>
        <taxon>Tribonema</taxon>
    </lineage>
</organism>
<dbReference type="AlphaFoldDB" id="A0A835ZL91"/>
<proteinExistence type="inferred from homology"/>